<protein>
    <submittedName>
        <fullName evidence="2">(spotted green pufferfish) hypothetical protein</fullName>
    </submittedName>
</protein>
<name>Q4SGR3_TETNG</name>
<dbReference type="AlphaFoldDB" id="Q4SGR3"/>
<dbReference type="EMBL" id="CAAE01014593">
    <property type="protein sequence ID" value="CAG00169.1"/>
    <property type="molecule type" value="Genomic_DNA"/>
</dbReference>
<evidence type="ECO:0000313" key="2">
    <source>
        <dbReference type="EMBL" id="CAG00169.1"/>
    </source>
</evidence>
<organism evidence="2">
    <name type="scientific">Tetraodon nigroviridis</name>
    <name type="common">Spotted green pufferfish</name>
    <name type="synonym">Chelonodon nigroviridis</name>
    <dbReference type="NCBI Taxonomy" id="99883"/>
    <lineage>
        <taxon>Eukaryota</taxon>
        <taxon>Metazoa</taxon>
        <taxon>Chordata</taxon>
        <taxon>Craniata</taxon>
        <taxon>Vertebrata</taxon>
        <taxon>Euteleostomi</taxon>
        <taxon>Actinopterygii</taxon>
        <taxon>Neopterygii</taxon>
        <taxon>Teleostei</taxon>
        <taxon>Neoteleostei</taxon>
        <taxon>Acanthomorphata</taxon>
        <taxon>Eupercaria</taxon>
        <taxon>Tetraodontiformes</taxon>
        <taxon>Tetradontoidea</taxon>
        <taxon>Tetraodontidae</taxon>
        <taxon>Tetraodon</taxon>
    </lineage>
</organism>
<feature type="region of interest" description="Disordered" evidence="1">
    <location>
        <begin position="1"/>
        <end position="32"/>
    </location>
</feature>
<feature type="compositionally biased region" description="Basic and acidic residues" evidence="1">
    <location>
        <begin position="8"/>
        <end position="23"/>
    </location>
</feature>
<evidence type="ECO:0000256" key="1">
    <source>
        <dbReference type="SAM" id="MobiDB-lite"/>
    </source>
</evidence>
<sequence>MVRRRAKGHLDLDCEPSQHETDSVKAGLDNGALPQKQPKLMILEPAVQNGNLEYEPRLWPGSVDTAAQYPSGLPKSTGFTPGGKSASACMEPIVDTRR</sequence>
<reference evidence="2" key="2">
    <citation type="submission" date="2004-02" db="EMBL/GenBank/DDBJ databases">
        <authorList>
            <consortium name="Genoscope"/>
            <consortium name="Whitehead Institute Centre for Genome Research"/>
        </authorList>
    </citation>
    <scope>NUCLEOTIDE SEQUENCE</scope>
</reference>
<accession>Q4SGR3</accession>
<feature type="region of interest" description="Disordered" evidence="1">
    <location>
        <begin position="69"/>
        <end position="98"/>
    </location>
</feature>
<comment type="caution">
    <text evidence="2">The sequence shown here is derived from an EMBL/GenBank/DDBJ whole genome shotgun (WGS) entry which is preliminary data.</text>
</comment>
<gene>
    <name evidence="2" type="ORF">GSTENG00018518001</name>
</gene>
<dbReference type="KEGG" id="tng:GSTEN00018518G001"/>
<proteinExistence type="predicted"/>
<reference evidence="2" key="1">
    <citation type="journal article" date="2004" name="Nature">
        <title>Genome duplication in the teleost fish Tetraodon nigroviridis reveals the early vertebrate proto-karyotype.</title>
        <authorList>
            <person name="Jaillon O."/>
            <person name="Aury J.-M."/>
            <person name="Brunet F."/>
            <person name="Petit J.-L."/>
            <person name="Stange-Thomann N."/>
            <person name="Mauceli E."/>
            <person name="Bouneau L."/>
            <person name="Fischer C."/>
            <person name="Ozouf-Costaz C."/>
            <person name="Bernot A."/>
            <person name="Nicaud S."/>
            <person name="Jaffe D."/>
            <person name="Fisher S."/>
            <person name="Lutfalla G."/>
            <person name="Dossat C."/>
            <person name="Segurens B."/>
            <person name="Dasilva C."/>
            <person name="Salanoubat M."/>
            <person name="Levy M."/>
            <person name="Boudet N."/>
            <person name="Castellano S."/>
            <person name="Anthouard V."/>
            <person name="Jubin C."/>
            <person name="Castelli V."/>
            <person name="Katinka M."/>
            <person name="Vacherie B."/>
            <person name="Biemont C."/>
            <person name="Skalli Z."/>
            <person name="Cattolico L."/>
            <person name="Poulain J."/>
            <person name="De Berardinis V."/>
            <person name="Cruaud C."/>
            <person name="Duprat S."/>
            <person name="Brottier P."/>
            <person name="Coutanceau J.-P."/>
            <person name="Gouzy J."/>
            <person name="Parra G."/>
            <person name="Lardier G."/>
            <person name="Chapple C."/>
            <person name="McKernan K.J."/>
            <person name="McEwan P."/>
            <person name="Bosak S."/>
            <person name="Kellis M."/>
            <person name="Volff J.-N."/>
            <person name="Guigo R."/>
            <person name="Zody M.C."/>
            <person name="Mesirov J."/>
            <person name="Lindblad-Toh K."/>
            <person name="Birren B."/>
            <person name="Nusbaum C."/>
            <person name="Kahn D."/>
            <person name="Robinson-Rechavi M."/>
            <person name="Laudet V."/>
            <person name="Schachter V."/>
            <person name="Quetier F."/>
            <person name="Saurin W."/>
            <person name="Scarpelli C."/>
            <person name="Wincker P."/>
            <person name="Lander E.S."/>
            <person name="Weissenbach J."/>
            <person name="Roest Crollius H."/>
        </authorList>
    </citation>
    <scope>NUCLEOTIDE SEQUENCE [LARGE SCALE GENOMIC DNA]</scope>
</reference>